<dbReference type="InterPro" id="IPR005646">
    <property type="entry name" value="FapA"/>
</dbReference>
<dbReference type="Pfam" id="PF03961">
    <property type="entry name" value="FapA"/>
    <property type="match status" value="1"/>
</dbReference>
<dbReference type="EMBL" id="PDBW01000001">
    <property type="protein sequence ID" value="PFH01314.1"/>
    <property type="molecule type" value="Genomic_DNA"/>
</dbReference>
<dbReference type="PANTHER" id="PTHR38032">
    <property type="entry name" value="POLYMERASE-RELATED"/>
    <property type="match status" value="1"/>
</dbReference>
<dbReference type="Proteomes" id="UP000223596">
    <property type="component" value="Unassembled WGS sequence"/>
</dbReference>
<dbReference type="PANTHER" id="PTHR38032:SF1">
    <property type="entry name" value="RNA-BINDING PROTEIN KHPB N-TERMINAL DOMAIN-CONTAINING PROTEIN"/>
    <property type="match status" value="1"/>
</dbReference>
<evidence type="ECO:0000313" key="5">
    <source>
        <dbReference type="Proteomes" id="UP000223596"/>
    </source>
</evidence>
<feature type="coiled-coil region" evidence="1">
    <location>
        <begin position="409"/>
        <end position="481"/>
    </location>
</feature>
<sequence>MSQENIIYFSDYICITKGADGFYIESYKKGMSVDEFNKIIGRHPEIKITSFMAIKNAILFAPKPPVKFGEVKDRISVELSSDELKAYIRLCVEEWEFSGDARVKLMEEISKSLEKAGVVFGIKEDVLLDGLCNNKQILIAEGIPPEHGEDAVIRMYEIKKAKPAIKEDGRVDHYELNLINKVKTGDWLGERIDPTPGTAGKSVKGNPIPARPGRNYPLHYDKNSVREERKGGVTYLYALKSGAVHYEGDRISVSNHLEIDGDVDFKTGNINFDGFVTIKGTVADGFSVVAVKDVEILGTIGIGSVKEVVSKEGSIYIKGGIAGKNKAVIKAKKDVYTKYISDATVACEGSLHVGLYCINSNITAREIIIDSPKGQISGGNIQCETKVLSPVLGSPSEKRTVISVKGFNRNTLKERLEEVMKNIETLKNELVKVKAEVNAYFENEQNGKVGSLKAEDIRQRFNRIKNELTELEEEKKAISDTLRTRGEGEISILKKAYPGVVIGIKNIIKEIDRPIINTTFYIQDGYIKEV</sequence>
<evidence type="ECO:0000256" key="1">
    <source>
        <dbReference type="SAM" id="Coils"/>
    </source>
</evidence>
<proteinExistence type="predicted"/>
<dbReference type="Pfam" id="PF20250">
    <property type="entry name" value="FapA_N"/>
    <property type="match status" value="1"/>
</dbReference>
<feature type="region of interest" description="Disordered" evidence="2">
    <location>
        <begin position="190"/>
        <end position="217"/>
    </location>
</feature>
<comment type="caution">
    <text evidence="4">The sequence shown here is derived from an EMBL/GenBank/DDBJ whole genome shotgun (WGS) entry which is preliminary data.</text>
</comment>
<protein>
    <recommendedName>
        <fullName evidence="3">Flagellar Assembly Protein A N-terminal region domain-containing protein</fullName>
    </recommendedName>
</protein>
<gene>
    <name evidence="4" type="ORF">M972_1143</name>
</gene>
<evidence type="ECO:0000259" key="3">
    <source>
        <dbReference type="Pfam" id="PF20250"/>
    </source>
</evidence>
<keyword evidence="1" id="KW-0175">Coiled coil</keyword>
<organism evidence="4 5">
    <name type="scientific">Acetivibrio thermocellus AD2</name>
    <dbReference type="NCBI Taxonomy" id="1138384"/>
    <lineage>
        <taxon>Bacteria</taxon>
        <taxon>Bacillati</taxon>
        <taxon>Bacillota</taxon>
        <taxon>Clostridia</taxon>
        <taxon>Eubacteriales</taxon>
        <taxon>Oscillospiraceae</taxon>
        <taxon>Acetivibrio</taxon>
    </lineage>
</organism>
<accession>A0AB36TBP8</accession>
<dbReference type="InterPro" id="IPR046866">
    <property type="entry name" value="FapA_N"/>
</dbReference>
<reference evidence="4 5" key="1">
    <citation type="submission" date="2017-09" db="EMBL/GenBank/DDBJ databases">
        <title>Evaluation of Pacific Biosciences Sequencing Technology to Finishing C. thermocellum Genome Sequences.</title>
        <authorList>
            <person name="Brown S."/>
        </authorList>
    </citation>
    <scope>NUCLEOTIDE SEQUENCE [LARGE SCALE GENOMIC DNA]</scope>
    <source>
        <strain evidence="4 5">AD2</strain>
    </source>
</reference>
<feature type="domain" description="Flagellar Assembly Protein A N-terminal region" evidence="3">
    <location>
        <begin position="75"/>
        <end position="247"/>
    </location>
</feature>
<dbReference type="InterPro" id="IPR046865">
    <property type="entry name" value="FapA_b_solenoid"/>
</dbReference>
<evidence type="ECO:0000313" key="4">
    <source>
        <dbReference type="EMBL" id="PFH01314.1"/>
    </source>
</evidence>
<dbReference type="AlphaFoldDB" id="A0AB36TBP8"/>
<evidence type="ECO:0000256" key="2">
    <source>
        <dbReference type="SAM" id="MobiDB-lite"/>
    </source>
</evidence>
<dbReference type="RefSeq" id="WP_003516438.1">
    <property type="nucleotide sequence ID" value="NZ_CP013828.1"/>
</dbReference>
<name>A0AB36TBP8_ACETH</name>